<keyword evidence="6 8" id="KW-1133">Transmembrane helix</keyword>
<evidence type="ECO:0000256" key="7">
    <source>
        <dbReference type="ARBA" id="ARBA00023136"/>
    </source>
</evidence>
<evidence type="ECO:0000256" key="5">
    <source>
        <dbReference type="ARBA" id="ARBA00022692"/>
    </source>
</evidence>
<keyword evidence="12" id="KW-1185">Reference proteome</keyword>
<dbReference type="GO" id="GO:0005886">
    <property type="term" value="C:plasma membrane"/>
    <property type="evidence" value="ECO:0007669"/>
    <property type="project" value="UniProtKB-SubCell"/>
</dbReference>
<evidence type="ECO:0000313" key="12">
    <source>
        <dbReference type="Proteomes" id="UP001237156"/>
    </source>
</evidence>
<dbReference type="Gene3D" id="3.40.720.10">
    <property type="entry name" value="Alkaline Phosphatase, subunit A"/>
    <property type="match status" value="1"/>
</dbReference>
<comment type="subcellular location">
    <subcellularLocation>
        <location evidence="1">Cell inner membrane</location>
        <topology evidence="1">Multi-pass membrane protein</topology>
    </subcellularLocation>
</comment>
<dbReference type="SUPFAM" id="SSF53649">
    <property type="entry name" value="Alkaline phosphatase-like"/>
    <property type="match status" value="1"/>
</dbReference>
<evidence type="ECO:0000259" key="9">
    <source>
        <dbReference type="Pfam" id="PF00884"/>
    </source>
</evidence>
<keyword evidence="4 11" id="KW-0808">Transferase</keyword>
<dbReference type="RefSeq" id="WP_279523459.1">
    <property type="nucleotide sequence ID" value="NZ_JARVII010000001.1"/>
</dbReference>
<feature type="transmembrane region" description="Helical" evidence="8">
    <location>
        <begin position="73"/>
        <end position="96"/>
    </location>
</feature>
<keyword evidence="7 8" id="KW-0472">Membrane</keyword>
<dbReference type="Pfam" id="PF08019">
    <property type="entry name" value="EptA_B_N"/>
    <property type="match status" value="1"/>
</dbReference>
<dbReference type="PANTHER" id="PTHR30443:SF0">
    <property type="entry name" value="PHOSPHOETHANOLAMINE TRANSFERASE EPTA"/>
    <property type="match status" value="1"/>
</dbReference>
<feature type="transmembrane region" description="Helical" evidence="8">
    <location>
        <begin position="120"/>
        <end position="138"/>
    </location>
</feature>
<feature type="transmembrane region" description="Helical" evidence="8">
    <location>
        <begin position="45"/>
        <end position="66"/>
    </location>
</feature>
<feature type="domain" description="Sulfatase N-terminal" evidence="9">
    <location>
        <begin position="232"/>
        <end position="520"/>
    </location>
</feature>
<dbReference type="NCBIfam" id="NF028537">
    <property type="entry name" value="P_eth_NH2_trans"/>
    <property type="match status" value="1"/>
</dbReference>
<organism evidence="11 12">
    <name type="scientific">Ottowia cancrivicina</name>
    <dbReference type="NCBI Taxonomy" id="3040346"/>
    <lineage>
        <taxon>Bacteria</taxon>
        <taxon>Pseudomonadati</taxon>
        <taxon>Pseudomonadota</taxon>
        <taxon>Betaproteobacteria</taxon>
        <taxon>Burkholderiales</taxon>
        <taxon>Comamonadaceae</taxon>
        <taxon>Ottowia</taxon>
    </lineage>
</organism>
<dbReference type="AlphaFoldDB" id="A0AAW6RIK9"/>
<keyword evidence="5 8" id="KW-0812">Transmembrane</keyword>
<dbReference type="Pfam" id="PF00884">
    <property type="entry name" value="Sulfatase"/>
    <property type="match status" value="1"/>
</dbReference>
<dbReference type="InterPro" id="IPR017850">
    <property type="entry name" value="Alkaline_phosphatase_core_sf"/>
</dbReference>
<dbReference type="InterPro" id="IPR000917">
    <property type="entry name" value="Sulfatase_N"/>
</dbReference>
<evidence type="ECO:0000256" key="2">
    <source>
        <dbReference type="ARBA" id="ARBA00022475"/>
    </source>
</evidence>
<sequence>MKIPAPRLTSTTLAAFAALFFTLLNYAFFAEALRAHPFRGESGDWFLLTLPFFIFFFINIFAQLLALPFLHRVIMPALIVIGAAISWSSIFLKVYFSREILNNVLQATSAETLRVLSPSYVIWVVVFGIAPALLYLLVKVQWRSLGRELGWRMAWIAVSALGMAGIAWGFYQDYASFFRNNHGIMKLVVPSNFVGAALSKARMAWRARIPYTRLDVNARQLPPAPGAKRRVAVIIVGETARAQNWGLNGYARQTTPRLAARSDIINFTQVSSCGTDTATSVPCMFSVMDRAHYDEAHAEMQDNLMDIFQHAGIYVYWVDNNTGCKGVCNRIPNELITHRNLPEYCQGGECMDDILLTDFDKLIDSAQEKDAVLVLHTIGSHGPAYYARYTPEYRQFTPTCDTNEIHRCTNEELVNTYDNTLLYTDKFIADVIGRLEKRTDMASMVFYASDHGESLGENGIYLHGTPRSIAPKEQTRIPMIFWFSPAWLQEGDFDMQCLRQRAQSGSYSQDNFYSTLYALMRLDTQAPGSTWQQALDIIQPCRRAGR</sequence>
<name>A0AAW6RIK9_9BURK</name>
<comment type="caution">
    <text evidence="11">The sequence shown here is derived from an EMBL/GenBank/DDBJ whole genome shotgun (WGS) entry which is preliminary data.</text>
</comment>
<evidence type="ECO:0000313" key="11">
    <source>
        <dbReference type="EMBL" id="MDG9698329.1"/>
    </source>
</evidence>
<evidence type="ECO:0000256" key="6">
    <source>
        <dbReference type="ARBA" id="ARBA00022989"/>
    </source>
</evidence>
<feature type="transmembrane region" description="Helical" evidence="8">
    <location>
        <begin position="150"/>
        <end position="171"/>
    </location>
</feature>
<keyword evidence="3" id="KW-0997">Cell inner membrane</keyword>
<keyword evidence="2" id="KW-1003">Cell membrane</keyword>
<dbReference type="InterPro" id="IPR058130">
    <property type="entry name" value="PEA_transf_C"/>
</dbReference>
<dbReference type="InterPro" id="IPR012549">
    <property type="entry name" value="EptA-like_N"/>
</dbReference>
<protein>
    <submittedName>
        <fullName evidence="11">Phosphoethanolamine--lipid A transferase</fullName>
    </submittedName>
</protein>
<reference evidence="11 12" key="1">
    <citation type="submission" date="2023-04" db="EMBL/GenBank/DDBJ databases">
        <title>Ottowia paracancer sp. nov., isolated from human stomach.</title>
        <authorList>
            <person name="Song Y."/>
        </authorList>
    </citation>
    <scope>NUCLEOTIDE SEQUENCE [LARGE SCALE GENOMIC DNA]</scope>
    <source>
        <strain evidence="11 12">10c7w1</strain>
    </source>
</reference>
<evidence type="ECO:0000256" key="3">
    <source>
        <dbReference type="ARBA" id="ARBA00022519"/>
    </source>
</evidence>
<dbReference type="InterPro" id="IPR040423">
    <property type="entry name" value="PEA_transferase"/>
</dbReference>
<dbReference type="PANTHER" id="PTHR30443">
    <property type="entry name" value="INNER MEMBRANE PROTEIN"/>
    <property type="match status" value="1"/>
</dbReference>
<dbReference type="CDD" id="cd16017">
    <property type="entry name" value="LptA"/>
    <property type="match status" value="1"/>
</dbReference>
<proteinExistence type="predicted"/>
<accession>A0AAW6RIK9</accession>
<dbReference type="Proteomes" id="UP001237156">
    <property type="component" value="Unassembled WGS sequence"/>
</dbReference>
<evidence type="ECO:0000256" key="8">
    <source>
        <dbReference type="SAM" id="Phobius"/>
    </source>
</evidence>
<dbReference type="GO" id="GO:0016776">
    <property type="term" value="F:phosphotransferase activity, phosphate group as acceptor"/>
    <property type="evidence" value="ECO:0007669"/>
    <property type="project" value="TreeGrafter"/>
</dbReference>
<evidence type="ECO:0000259" key="10">
    <source>
        <dbReference type="Pfam" id="PF08019"/>
    </source>
</evidence>
<gene>
    <name evidence="11" type="ORF">QB898_01100</name>
</gene>
<feature type="domain" description="Phosphoethanolamine transferase N-terminal" evidence="10">
    <location>
        <begin position="54"/>
        <end position="200"/>
    </location>
</feature>
<dbReference type="GO" id="GO:0009244">
    <property type="term" value="P:lipopolysaccharide core region biosynthetic process"/>
    <property type="evidence" value="ECO:0007669"/>
    <property type="project" value="TreeGrafter"/>
</dbReference>
<evidence type="ECO:0000256" key="1">
    <source>
        <dbReference type="ARBA" id="ARBA00004429"/>
    </source>
</evidence>
<dbReference type="EMBL" id="JARVII010000001">
    <property type="protein sequence ID" value="MDG9698329.1"/>
    <property type="molecule type" value="Genomic_DNA"/>
</dbReference>
<evidence type="ECO:0000256" key="4">
    <source>
        <dbReference type="ARBA" id="ARBA00022679"/>
    </source>
</evidence>